<evidence type="ECO:0000313" key="2">
    <source>
        <dbReference type="EMBL" id="SHE31834.1"/>
    </source>
</evidence>
<dbReference type="Proteomes" id="UP000184204">
    <property type="component" value="Unassembled WGS sequence"/>
</dbReference>
<reference evidence="4" key="4">
    <citation type="submission" date="2016-11" db="EMBL/GenBank/DDBJ databases">
        <authorList>
            <person name="Jaros S."/>
            <person name="Januszkiewicz K."/>
            <person name="Wedrychowicz H."/>
        </authorList>
    </citation>
    <scope>NUCLEOTIDE SEQUENCE [LARGE SCALE GENOMIC DNA]</scope>
    <source>
        <strain evidence="4">DSM 1682</strain>
    </source>
</reference>
<protein>
    <submittedName>
        <fullName evidence="2">Uncharacterized protein</fullName>
    </submittedName>
</protein>
<accession>A0A110A7S7</accession>
<sequence>MKVFLPWEGTQKESPQKDRRLFLPKRKFPLEDLCFNTVSGPFFSLPNPSGTLRSFLLALEKDSQDEALGYLSASAAAIADFDGIKKFFEERKNLHFFSDDIWNEIRTVALTCKNDEGITEVISVQMVAEPNHFGKWKINYIEKE</sequence>
<proteinExistence type="predicted"/>
<dbReference type="EMBL" id="FQUA01000001">
    <property type="protein sequence ID" value="SHE31834.1"/>
    <property type="molecule type" value="Genomic_DNA"/>
</dbReference>
<keyword evidence="3" id="KW-1185">Reference proteome</keyword>
<dbReference type="AlphaFoldDB" id="A0A110A7S7"/>
<dbReference type="RefSeq" id="WP_066053528.1">
    <property type="nucleotide sequence ID" value="NZ_CP014223.1"/>
</dbReference>
<evidence type="ECO:0000313" key="4">
    <source>
        <dbReference type="Proteomes" id="UP000184204"/>
    </source>
</evidence>
<dbReference type="OrthoDB" id="2061360at2"/>
<reference evidence="3" key="2">
    <citation type="submission" date="2016-01" db="EMBL/GenBank/DDBJ databases">
        <authorList>
            <person name="Poehlein A."/>
            <person name="Schlien K."/>
            <person name="Gottschalk G."/>
            <person name="Buckel W."/>
            <person name="Daniel R."/>
        </authorList>
    </citation>
    <scope>NUCLEOTIDE SEQUENCE [LARGE SCALE GENOMIC DNA]</scope>
    <source>
        <strain evidence="3">X2</strain>
    </source>
</reference>
<dbReference type="Proteomes" id="UP000068026">
    <property type="component" value="Chromosome"/>
</dbReference>
<organism evidence="2 4">
    <name type="scientific">Anaerotignum propionicum DSM 1682</name>
    <dbReference type="NCBI Taxonomy" id="991789"/>
    <lineage>
        <taxon>Bacteria</taxon>
        <taxon>Bacillati</taxon>
        <taxon>Bacillota</taxon>
        <taxon>Clostridia</taxon>
        <taxon>Lachnospirales</taxon>
        <taxon>Anaerotignaceae</taxon>
        <taxon>Anaerotignum</taxon>
    </lineage>
</organism>
<reference evidence="2" key="3">
    <citation type="submission" date="2016-11" db="EMBL/GenBank/DDBJ databases">
        <authorList>
            <person name="Varghese N."/>
            <person name="Submissions S."/>
        </authorList>
    </citation>
    <scope>NUCLEOTIDE SEQUENCE</scope>
    <source>
        <strain evidence="2">DSM 1682</strain>
    </source>
</reference>
<evidence type="ECO:0000313" key="3">
    <source>
        <dbReference type="Proteomes" id="UP000068026"/>
    </source>
</evidence>
<reference evidence="1 3" key="1">
    <citation type="journal article" date="2016" name="Genome Announc.">
        <title>Complete Genome Sequence of the Amino Acid-Fermenting Clostridium propionicum X2 (DSM 1682).</title>
        <authorList>
            <person name="Poehlein A."/>
            <person name="Schlien K."/>
            <person name="Chowdhury N.P."/>
            <person name="Gottschalk G."/>
            <person name="Buckel W."/>
            <person name="Daniel R."/>
        </authorList>
    </citation>
    <scope>NUCLEOTIDE SEQUENCE [LARGE SCALE GENOMIC DNA]</scope>
    <source>
        <strain evidence="1 3">X2</strain>
    </source>
</reference>
<evidence type="ECO:0000313" key="1">
    <source>
        <dbReference type="EMBL" id="AMJ42547.1"/>
    </source>
</evidence>
<dbReference type="KEGG" id="cpro:CPRO_30210"/>
<dbReference type="EMBL" id="CP014223">
    <property type="protein sequence ID" value="AMJ42547.1"/>
    <property type="molecule type" value="Genomic_DNA"/>
</dbReference>
<gene>
    <name evidence="1" type="ORF">CPRO_30210</name>
    <name evidence="2" type="ORF">SAMN02745151_00367</name>
</gene>
<name>A0A110A7S7_ANAPI</name>